<dbReference type="Proteomes" id="UP000008730">
    <property type="component" value="Segment"/>
</dbReference>
<accession>E5E405</accession>
<evidence type="ECO:0000313" key="1">
    <source>
        <dbReference type="EMBL" id="ADG35989.1"/>
    </source>
</evidence>
<gene>
    <name evidence="1" type="ORF">Acj61p024</name>
</gene>
<dbReference type="KEGG" id="vg:9925915"/>
<dbReference type="RefSeq" id="YP_004009641.1">
    <property type="nucleotide sequence ID" value="NC_014661.1"/>
</dbReference>
<protein>
    <submittedName>
        <fullName evidence="1">Uncharacterized protein</fullName>
    </submittedName>
</protein>
<dbReference type="OrthoDB" id="36588at10239"/>
<proteinExistence type="predicted"/>
<keyword evidence="2" id="KW-1185">Reference proteome</keyword>
<sequence>MAENERLGAIMNTEIVKFKRIVKNIIAGNNVSRAEIMNLYKETVQEQVEKRVETLFKAFNVKSTIENLVRSETKKYLNDLMNKERGYWASNRTDVERIIQEECDKQIREIIRENFTINLSGKEVKFGD</sequence>
<dbReference type="EMBL" id="GU911519">
    <property type="protein sequence ID" value="ADG35989.1"/>
    <property type="molecule type" value="Genomic_DNA"/>
</dbReference>
<name>E5E405_9CAUD</name>
<reference evidence="1 2" key="1">
    <citation type="journal article" date="2010" name="Virol. J.">
        <title>Genomes of the T4-related bacteriophages as windows on microbial genome evolution.</title>
        <authorList>
            <person name="Petrov V.M."/>
            <person name="Ratnayaka S."/>
            <person name="Nolan J.M."/>
            <person name="Miller E.S."/>
            <person name="Karam J.D."/>
        </authorList>
    </citation>
    <scope>NUCLEOTIDE SEQUENCE [LARGE SCALE GENOMIC DNA]</scope>
</reference>
<evidence type="ECO:0000313" key="2">
    <source>
        <dbReference type="Proteomes" id="UP000008730"/>
    </source>
</evidence>
<organism evidence="1 2">
    <name type="scientific">Acinetobacter phage Acj61</name>
    <dbReference type="NCBI Taxonomy" id="760732"/>
    <lineage>
        <taxon>Viruses</taxon>
        <taxon>Duplodnaviria</taxon>
        <taxon>Heunggongvirae</taxon>
        <taxon>Uroviricota</taxon>
        <taxon>Caudoviricetes</taxon>
        <taxon>Pantevenvirales</taxon>
        <taxon>Straboviridae</taxon>
        <taxon>Twarogvirinae</taxon>
        <taxon>Lasallevirus</taxon>
        <taxon>Lasallevirus Acj61</taxon>
        <taxon>Acinetobacter virus Acj61</taxon>
    </lineage>
</organism>
<dbReference type="GeneID" id="9925915"/>